<dbReference type="Proteomes" id="UP001477672">
    <property type="component" value="Unassembled WGS sequence"/>
</dbReference>
<sequence>MKLKKRLAALAAAAVLAAAFCAPALALLSPTADFYVNDSAGVLDEATERQIVEQNDGLYAACGAQIVVVTVNDTEGLGTAEYAYQLGNEWGIGSSSENNGVLLLLSIGEQDYQCIQGSGLEDSLSTMTLSRILQEDLEPDFAAGDYDAGVQKTFDTLYRQVCAIYGLDPSNPAANVAPGAGYEQPASSGLFGLGLAALVLPLGALVLVLVVLSLLRPVRVGRYPRYGWPYVPHRHIYRRPGPPPPPPGPWGGSMLGGSVRRPPRPGGGSFRMGGGGSFRSGGGFRGGGGGGFRGGGAGRGH</sequence>
<feature type="compositionally biased region" description="Gly residues" evidence="1">
    <location>
        <begin position="266"/>
        <end position="301"/>
    </location>
</feature>
<organism evidence="5 6">
    <name type="scientific">Ruthenibacterium intestinale</name>
    <dbReference type="NCBI Taxonomy" id="3133163"/>
    <lineage>
        <taxon>Bacteria</taxon>
        <taxon>Bacillati</taxon>
        <taxon>Bacillota</taxon>
        <taxon>Clostridia</taxon>
        <taxon>Eubacteriales</taxon>
        <taxon>Oscillospiraceae</taxon>
        <taxon>Ruthenibacterium</taxon>
    </lineage>
</organism>
<evidence type="ECO:0000313" key="5">
    <source>
        <dbReference type="EMBL" id="MEQ2521443.1"/>
    </source>
</evidence>
<proteinExistence type="predicted"/>
<reference evidence="5 6" key="1">
    <citation type="submission" date="2024-03" db="EMBL/GenBank/DDBJ databases">
        <title>Human intestinal bacterial collection.</title>
        <authorList>
            <person name="Pauvert C."/>
            <person name="Hitch T.C.A."/>
            <person name="Clavel T."/>
        </authorList>
    </citation>
    <scope>NUCLEOTIDE SEQUENCE [LARGE SCALE GENOMIC DNA]</scope>
    <source>
        <strain evidence="5 6">CLA-JM-H11</strain>
    </source>
</reference>
<comment type="caution">
    <text evidence="5">The sequence shown here is derived from an EMBL/GenBank/DDBJ whole genome shotgun (WGS) entry which is preliminary data.</text>
</comment>
<dbReference type="InterPro" id="IPR007621">
    <property type="entry name" value="TPM_dom"/>
</dbReference>
<gene>
    <name evidence="5" type="ORF">WMO24_13550</name>
</gene>
<keyword evidence="2" id="KW-0472">Membrane</keyword>
<keyword evidence="2" id="KW-1133">Transmembrane helix</keyword>
<dbReference type="PANTHER" id="PTHR30373">
    <property type="entry name" value="UPF0603 PROTEIN YGCG"/>
    <property type="match status" value="1"/>
</dbReference>
<feature type="chain" id="PRO_5046907580" evidence="3">
    <location>
        <begin position="27"/>
        <end position="301"/>
    </location>
</feature>
<dbReference type="Pfam" id="PF04536">
    <property type="entry name" value="TPM_phosphatase"/>
    <property type="match status" value="1"/>
</dbReference>
<dbReference type="PANTHER" id="PTHR30373:SF2">
    <property type="entry name" value="UPF0603 PROTEIN YGCG"/>
    <property type="match status" value="1"/>
</dbReference>
<dbReference type="Gene3D" id="3.10.310.50">
    <property type="match status" value="1"/>
</dbReference>
<dbReference type="RefSeq" id="WP_349216892.1">
    <property type="nucleotide sequence ID" value="NZ_JBBMFA010000109.1"/>
</dbReference>
<evidence type="ECO:0000313" key="6">
    <source>
        <dbReference type="Proteomes" id="UP001477672"/>
    </source>
</evidence>
<evidence type="ECO:0000256" key="3">
    <source>
        <dbReference type="SAM" id="SignalP"/>
    </source>
</evidence>
<feature type="transmembrane region" description="Helical" evidence="2">
    <location>
        <begin position="190"/>
        <end position="215"/>
    </location>
</feature>
<feature type="domain" description="TPM" evidence="4">
    <location>
        <begin position="36"/>
        <end position="159"/>
    </location>
</feature>
<protein>
    <submittedName>
        <fullName evidence="5">TPM domain-containing protein</fullName>
    </submittedName>
</protein>
<keyword evidence="2" id="KW-0812">Transmembrane</keyword>
<feature type="region of interest" description="Disordered" evidence="1">
    <location>
        <begin position="242"/>
        <end position="301"/>
    </location>
</feature>
<evidence type="ECO:0000259" key="4">
    <source>
        <dbReference type="Pfam" id="PF04536"/>
    </source>
</evidence>
<name>A0ABV1GIT0_9FIRM</name>
<evidence type="ECO:0000256" key="1">
    <source>
        <dbReference type="SAM" id="MobiDB-lite"/>
    </source>
</evidence>
<dbReference type="EMBL" id="JBBMFA010000109">
    <property type="protein sequence ID" value="MEQ2521443.1"/>
    <property type="molecule type" value="Genomic_DNA"/>
</dbReference>
<evidence type="ECO:0000256" key="2">
    <source>
        <dbReference type="SAM" id="Phobius"/>
    </source>
</evidence>
<keyword evidence="3" id="KW-0732">Signal</keyword>
<keyword evidence="6" id="KW-1185">Reference proteome</keyword>
<feature type="signal peptide" evidence="3">
    <location>
        <begin position="1"/>
        <end position="26"/>
    </location>
</feature>
<accession>A0ABV1GIT0</accession>